<proteinExistence type="predicted"/>
<accession>A0ABT1Q2S0</accession>
<dbReference type="InterPro" id="IPR036188">
    <property type="entry name" value="FAD/NAD-bd_sf"/>
</dbReference>
<evidence type="ECO:0000313" key="6">
    <source>
        <dbReference type="EMBL" id="MCQ4084238.1"/>
    </source>
</evidence>
<evidence type="ECO:0000256" key="4">
    <source>
        <dbReference type="ARBA" id="ARBA00023033"/>
    </source>
</evidence>
<keyword evidence="3" id="KW-0560">Oxidoreductase</keyword>
<dbReference type="Pfam" id="PF01494">
    <property type="entry name" value="FAD_binding_3"/>
    <property type="match status" value="2"/>
</dbReference>
<dbReference type="PANTHER" id="PTHR47178:SF5">
    <property type="entry name" value="FAD-BINDING DOMAIN-CONTAINING PROTEIN"/>
    <property type="match status" value="1"/>
</dbReference>
<dbReference type="InterPro" id="IPR002938">
    <property type="entry name" value="FAD-bd"/>
</dbReference>
<organism evidence="6 7">
    <name type="scientific">Streptomyces humicola</name>
    <dbReference type="NCBI Taxonomy" id="2953240"/>
    <lineage>
        <taxon>Bacteria</taxon>
        <taxon>Bacillati</taxon>
        <taxon>Actinomycetota</taxon>
        <taxon>Actinomycetes</taxon>
        <taxon>Kitasatosporales</taxon>
        <taxon>Streptomycetaceae</taxon>
        <taxon>Streptomyces</taxon>
    </lineage>
</organism>
<evidence type="ECO:0000256" key="3">
    <source>
        <dbReference type="ARBA" id="ARBA00023002"/>
    </source>
</evidence>
<comment type="caution">
    <text evidence="6">The sequence shown here is derived from an EMBL/GenBank/DDBJ whole genome shotgun (WGS) entry which is preliminary data.</text>
</comment>
<dbReference type="EMBL" id="JANFNG010000032">
    <property type="protein sequence ID" value="MCQ4084238.1"/>
    <property type="molecule type" value="Genomic_DNA"/>
</dbReference>
<dbReference type="Proteomes" id="UP001057702">
    <property type="component" value="Unassembled WGS sequence"/>
</dbReference>
<feature type="domain" description="FAD-binding" evidence="5">
    <location>
        <begin position="2"/>
        <end position="167"/>
    </location>
</feature>
<evidence type="ECO:0000259" key="5">
    <source>
        <dbReference type="Pfam" id="PF01494"/>
    </source>
</evidence>
<sequence length="452" mass="49726">MHVLIIGAGYGGLTLAHGLRKAGVSFAVYEKHRSRSDGLYGYRVGIDPTGNRALKECLPPELFQTFLATCARAPRFFTVLTEKKRRTAAIPLRGDADDINSERSVSRQTLRQLLLTGLEQQVQYDKRFTHYERRDDGKVVAHFADGTSAVGDVLVAADGAHSAVRAQYLPHAVLRPAGIVTISAKIPLTRQTLDLLPYESGQGLSLVFAPKGFMCIWHVMEFRWDERGGIKDGAAGNDAELLQAWPGLLFDNTRDYVSWGLWAARDKFPADTMKKRGQELIDLALSLTPNWHPDFRKLFALSDPSTAFPLDIATSEPIPAWQTTNITLLGDAVHTMTPGQGVGANTSLRDAQLLCRQLAAVRYGEKELIPAISDYEAEMIPYGFARVADSLAQNGTSGGDPLHKPVIGRAVLGANRTYFKAVDKIPSLRRKFLDDLYTYRGAEDPAVDDSTV</sequence>
<evidence type="ECO:0000256" key="2">
    <source>
        <dbReference type="ARBA" id="ARBA00022827"/>
    </source>
</evidence>
<dbReference type="PANTHER" id="PTHR47178">
    <property type="entry name" value="MONOOXYGENASE, FAD-BINDING"/>
    <property type="match status" value="1"/>
</dbReference>
<keyword evidence="2" id="KW-0274">FAD</keyword>
<keyword evidence="7" id="KW-1185">Reference proteome</keyword>
<dbReference type="RefSeq" id="WP_255923291.1">
    <property type="nucleotide sequence ID" value="NZ_JANFNG010000032.1"/>
</dbReference>
<dbReference type="SUPFAM" id="SSF51905">
    <property type="entry name" value="FAD/NAD(P)-binding domain"/>
    <property type="match status" value="1"/>
</dbReference>
<evidence type="ECO:0000313" key="7">
    <source>
        <dbReference type="Proteomes" id="UP001057702"/>
    </source>
</evidence>
<gene>
    <name evidence="6" type="ORF">NGB36_27595</name>
</gene>
<dbReference type="GO" id="GO:0004497">
    <property type="term" value="F:monooxygenase activity"/>
    <property type="evidence" value="ECO:0007669"/>
    <property type="project" value="UniProtKB-KW"/>
</dbReference>
<evidence type="ECO:0000256" key="1">
    <source>
        <dbReference type="ARBA" id="ARBA00022630"/>
    </source>
</evidence>
<protein>
    <submittedName>
        <fullName evidence="6">FAD-dependent monooxygenase</fullName>
    </submittedName>
</protein>
<feature type="domain" description="FAD-binding" evidence="5">
    <location>
        <begin position="320"/>
        <end position="365"/>
    </location>
</feature>
<keyword evidence="1" id="KW-0285">Flavoprotein</keyword>
<dbReference type="Gene3D" id="3.50.50.60">
    <property type="entry name" value="FAD/NAD(P)-binding domain"/>
    <property type="match status" value="1"/>
</dbReference>
<name>A0ABT1Q2S0_9ACTN</name>
<dbReference type="PRINTS" id="PR00420">
    <property type="entry name" value="RNGMNOXGNASE"/>
</dbReference>
<keyword evidence="4 6" id="KW-0503">Monooxygenase</keyword>
<reference evidence="6" key="1">
    <citation type="submission" date="2022-06" db="EMBL/GenBank/DDBJ databases">
        <title>Draft genome sequence of Streptomyces sp. RB6PN25 isolated from peat swamp forest in Thailand.</title>
        <authorList>
            <person name="Duangmal K."/>
            <person name="Klaysubun C."/>
        </authorList>
    </citation>
    <scope>NUCLEOTIDE SEQUENCE</scope>
    <source>
        <strain evidence="6">RB6PN25</strain>
    </source>
</reference>